<name>A0AAN7VGF1_9COLE</name>
<evidence type="ECO:0000256" key="2">
    <source>
        <dbReference type="ARBA" id="ARBA00012682"/>
    </source>
</evidence>
<dbReference type="SUPFAM" id="SSF49329">
    <property type="entry name" value="Cu,Zn superoxide dismutase-like"/>
    <property type="match status" value="1"/>
</dbReference>
<dbReference type="InterPro" id="IPR024134">
    <property type="entry name" value="SOD_Cu/Zn_/chaperone"/>
</dbReference>
<dbReference type="GO" id="GO:0005507">
    <property type="term" value="F:copper ion binding"/>
    <property type="evidence" value="ECO:0007669"/>
    <property type="project" value="InterPro"/>
</dbReference>
<accession>A0AAN7VGF1</accession>
<evidence type="ECO:0000256" key="8">
    <source>
        <dbReference type="ARBA" id="ARBA00032899"/>
    </source>
</evidence>
<comment type="cofactor">
    <cofactor evidence="1">
        <name>Cu(2+)</name>
        <dbReference type="ChEBI" id="CHEBI:29036"/>
    </cofactor>
</comment>
<dbReference type="FunFam" id="2.60.40.200:FF:000006">
    <property type="entry name" value="Copper chaperone for superoxide dismutase"/>
    <property type="match status" value="1"/>
</dbReference>
<evidence type="ECO:0000256" key="4">
    <source>
        <dbReference type="ARBA" id="ARBA00022833"/>
    </source>
</evidence>
<keyword evidence="4" id="KW-0862">Zinc</keyword>
<keyword evidence="5" id="KW-0049">Antioxidant</keyword>
<proteinExistence type="inferred from homology"/>
<dbReference type="Pfam" id="PF00403">
    <property type="entry name" value="HMA"/>
    <property type="match status" value="1"/>
</dbReference>
<evidence type="ECO:0000256" key="7">
    <source>
        <dbReference type="ARBA" id="ARBA00025798"/>
    </source>
</evidence>
<comment type="similarity">
    <text evidence="7">In the C-terminal section; belongs to the Cu-Zn superoxide dismutase family.</text>
</comment>
<keyword evidence="3" id="KW-0479">Metal-binding</keyword>
<evidence type="ECO:0000256" key="5">
    <source>
        <dbReference type="ARBA" id="ARBA00022862"/>
    </source>
</evidence>
<dbReference type="EMBL" id="JAVRBK010000002">
    <property type="protein sequence ID" value="KAK5647457.1"/>
    <property type="molecule type" value="Genomic_DNA"/>
</dbReference>
<evidence type="ECO:0000313" key="11">
    <source>
        <dbReference type="EMBL" id="KAK5647457.1"/>
    </source>
</evidence>
<gene>
    <name evidence="11" type="ORF">RI129_002349</name>
</gene>
<dbReference type="PROSITE" id="PS50846">
    <property type="entry name" value="HMA_2"/>
    <property type="match status" value="1"/>
</dbReference>
<dbReference type="Gene3D" id="3.30.70.100">
    <property type="match status" value="1"/>
</dbReference>
<feature type="domain" description="HMA" evidence="10">
    <location>
        <begin position="2"/>
        <end position="64"/>
    </location>
</feature>
<dbReference type="Pfam" id="PF00080">
    <property type="entry name" value="Sod_Cu"/>
    <property type="match status" value="1"/>
</dbReference>
<keyword evidence="12" id="KW-1185">Reference proteome</keyword>
<dbReference type="PANTHER" id="PTHR10003">
    <property type="entry name" value="SUPEROXIDE DISMUTASE CU-ZN -RELATED"/>
    <property type="match status" value="1"/>
</dbReference>
<evidence type="ECO:0000259" key="10">
    <source>
        <dbReference type="PROSITE" id="PS50846"/>
    </source>
</evidence>
<dbReference type="AlphaFoldDB" id="A0AAN7VGF1"/>
<sequence>MSSQIELAVQMTCTSCVKAVRDSLNIPGVSNVVINLENNSVVVDTTLTTSEVLRHLESSGKKAVVKGYAGSLAAVAILDVSKHIQGVVRLVQINSETCVIDGTVDGLKPGKHGLFIHESGDLSNGCNSVGECYIPNNHQPDELNRVYGNLGTITADDHGRATFRFEDKVIDLSNIIGRSLVITEHPDNVNSGKKLTCGIIARSSGLFQNPKTICACDGVSIWDERNKPKSTL</sequence>
<dbReference type="InterPro" id="IPR036163">
    <property type="entry name" value="HMA_dom_sf"/>
</dbReference>
<evidence type="ECO:0000256" key="3">
    <source>
        <dbReference type="ARBA" id="ARBA00022723"/>
    </source>
</evidence>
<protein>
    <recommendedName>
        <fullName evidence="2">superoxide dismutase</fullName>
        <ecNumber evidence="2">1.15.1.1</ecNumber>
    </recommendedName>
    <alternativeName>
        <fullName evidence="8">Superoxide dismutase copper chaperone</fullName>
    </alternativeName>
</protein>
<dbReference type="Proteomes" id="UP001329430">
    <property type="component" value="Chromosome 2"/>
</dbReference>
<dbReference type="InterPro" id="IPR001424">
    <property type="entry name" value="SOD_Cu_Zn_dom"/>
</dbReference>
<organism evidence="11 12">
    <name type="scientific">Pyrocoelia pectoralis</name>
    <dbReference type="NCBI Taxonomy" id="417401"/>
    <lineage>
        <taxon>Eukaryota</taxon>
        <taxon>Metazoa</taxon>
        <taxon>Ecdysozoa</taxon>
        <taxon>Arthropoda</taxon>
        <taxon>Hexapoda</taxon>
        <taxon>Insecta</taxon>
        <taxon>Pterygota</taxon>
        <taxon>Neoptera</taxon>
        <taxon>Endopterygota</taxon>
        <taxon>Coleoptera</taxon>
        <taxon>Polyphaga</taxon>
        <taxon>Elateriformia</taxon>
        <taxon>Elateroidea</taxon>
        <taxon>Lampyridae</taxon>
        <taxon>Lampyrinae</taxon>
        <taxon>Pyrocoelia</taxon>
    </lineage>
</organism>
<dbReference type="InterPro" id="IPR006121">
    <property type="entry name" value="HMA_dom"/>
</dbReference>
<dbReference type="SUPFAM" id="SSF55008">
    <property type="entry name" value="HMA, heavy metal-associated domain"/>
    <property type="match status" value="1"/>
</dbReference>
<evidence type="ECO:0000256" key="1">
    <source>
        <dbReference type="ARBA" id="ARBA00001973"/>
    </source>
</evidence>
<comment type="catalytic activity">
    <reaction evidence="9">
        <text>2 superoxide + 2 H(+) = H2O2 + O2</text>
        <dbReference type="Rhea" id="RHEA:20696"/>
        <dbReference type="ChEBI" id="CHEBI:15378"/>
        <dbReference type="ChEBI" id="CHEBI:15379"/>
        <dbReference type="ChEBI" id="CHEBI:16240"/>
        <dbReference type="ChEBI" id="CHEBI:18421"/>
        <dbReference type="EC" id="1.15.1.1"/>
    </reaction>
</comment>
<dbReference type="EC" id="1.15.1.1" evidence="2"/>
<dbReference type="CDD" id="cd00371">
    <property type="entry name" value="HMA"/>
    <property type="match status" value="1"/>
</dbReference>
<evidence type="ECO:0000256" key="6">
    <source>
        <dbReference type="ARBA" id="ARBA00023002"/>
    </source>
</evidence>
<dbReference type="Gene3D" id="2.60.40.200">
    <property type="entry name" value="Superoxide dismutase, copper/zinc binding domain"/>
    <property type="match status" value="1"/>
</dbReference>
<evidence type="ECO:0000313" key="12">
    <source>
        <dbReference type="Proteomes" id="UP001329430"/>
    </source>
</evidence>
<dbReference type="InterPro" id="IPR036423">
    <property type="entry name" value="SOD-like_Cu/Zn_dom_sf"/>
</dbReference>
<evidence type="ECO:0000256" key="9">
    <source>
        <dbReference type="ARBA" id="ARBA00049204"/>
    </source>
</evidence>
<comment type="caution">
    <text evidence="11">The sequence shown here is derived from an EMBL/GenBank/DDBJ whole genome shotgun (WGS) entry which is preliminary data.</text>
</comment>
<reference evidence="11 12" key="1">
    <citation type="journal article" date="2024" name="Insects">
        <title>An Improved Chromosome-Level Genome Assembly of the Firefly Pyrocoelia pectoralis.</title>
        <authorList>
            <person name="Fu X."/>
            <person name="Meyer-Rochow V.B."/>
            <person name="Ballantyne L."/>
            <person name="Zhu X."/>
        </authorList>
    </citation>
    <scope>NUCLEOTIDE SEQUENCE [LARGE SCALE GENOMIC DNA]</scope>
    <source>
        <strain evidence="11">XCY_ONT2</strain>
    </source>
</reference>
<dbReference type="GO" id="GO:0004784">
    <property type="term" value="F:superoxide dismutase activity"/>
    <property type="evidence" value="ECO:0007669"/>
    <property type="project" value="UniProtKB-EC"/>
</dbReference>
<keyword evidence="6" id="KW-0560">Oxidoreductase</keyword>